<evidence type="ECO:0000313" key="2">
    <source>
        <dbReference type="EMBL" id="EDL94602.1"/>
    </source>
</evidence>
<reference evidence="3" key="1">
    <citation type="submission" date="2005-09" db="EMBL/GenBank/DDBJ databases">
        <authorList>
            <person name="Mural R.J."/>
            <person name="Li P.W."/>
            <person name="Adams M.D."/>
            <person name="Amanatides P.G."/>
            <person name="Baden-Tillson H."/>
            <person name="Barnstead M."/>
            <person name="Chin S.H."/>
            <person name="Dew I."/>
            <person name="Evans C.A."/>
            <person name="Ferriera S."/>
            <person name="Flanigan M."/>
            <person name="Fosler C."/>
            <person name="Glodek A."/>
            <person name="Gu Z."/>
            <person name="Holt R.A."/>
            <person name="Jennings D."/>
            <person name="Kraft C.L."/>
            <person name="Lu F."/>
            <person name="Nguyen T."/>
            <person name="Nusskern D.R."/>
            <person name="Pfannkoch C.M."/>
            <person name="Sitter C."/>
            <person name="Sutton G.G."/>
            <person name="Venter J.C."/>
            <person name="Wang Z."/>
            <person name="Woodage T."/>
            <person name="Zheng X.H."/>
            <person name="Zhong F."/>
        </authorList>
    </citation>
    <scope>NUCLEOTIDE SEQUENCE [LARGE SCALE GENOMIC DNA]</scope>
    <source>
        <strain>BN</strain>
        <strain evidence="3">Sprague-Dawley</strain>
    </source>
</reference>
<protein>
    <submittedName>
        <fullName evidence="2">RCG20116, isoform CRA_a</fullName>
    </submittedName>
</protein>
<dbReference type="Proteomes" id="UP000234681">
    <property type="component" value="Chromosome 13"/>
</dbReference>
<dbReference type="AlphaFoldDB" id="A6JFU8"/>
<evidence type="ECO:0000313" key="3">
    <source>
        <dbReference type="Proteomes" id="UP000234681"/>
    </source>
</evidence>
<organism evidence="2 3">
    <name type="scientific">Rattus norvegicus</name>
    <name type="common">Rat</name>
    <dbReference type="NCBI Taxonomy" id="10116"/>
    <lineage>
        <taxon>Eukaryota</taxon>
        <taxon>Metazoa</taxon>
        <taxon>Chordata</taxon>
        <taxon>Craniata</taxon>
        <taxon>Vertebrata</taxon>
        <taxon>Euteleostomi</taxon>
        <taxon>Mammalia</taxon>
        <taxon>Eutheria</taxon>
        <taxon>Euarchontoglires</taxon>
        <taxon>Glires</taxon>
        <taxon>Rodentia</taxon>
        <taxon>Myomorpha</taxon>
        <taxon>Muroidea</taxon>
        <taxon>Muridae</taxon>
        <taxon>Murinae</taxon>
        <taxon>Rattus</taxon>
    </lineage>
</organism>
<dbReference type="EMBL" id="CH473985">
    <property type="protein sequence ID" value="EDL94602.1"/>
    <property type="molecule type" value="Genomic_DNA"/>
</dbReference>
<gene>
    <name evidence="2" type="ORF">rCG_20116</name>
</gene>
<name>A6JFU8_RAT</name>
<evidence type="ECO:0000256" key="1">
    <source>
        <dbReference type="SAM" id="MobiDB-lite"/>
    </source>
</evidence>
<feature type="region of interest" description="Disordered" evidence="1">
    <location>
        <begin position="1"/>
        <end position="56"/>
    </location>
</feature>
<accession>A6JFU8</accession>
<sequence>MEHWNTSGPEEGVDERNTRSLTPKHLQQPARPLTLRKKGNLAALRRPRRRKKLTST</sequence>
<proteinExistence type="predicted"/>
<feature type="compositionally biased region" description="Basic residues" evidence="1">
    <location>
        <begin position="34"/>
        <end position="56"/>
    </location>
</feature>